<dbReference type="PANTHER" id="PTHR28106:SF1">
    <property type="entry name" value="MITOCHONDRIAL ATPASE COMPLEX SUBUNIT ATP10"/>
    <property type="match status" value="1"/>
</dbReference>
<dbReference type="InterPro" id="IPR007849">
    <property type="entry name" value="ATP10"/>
</dbReference>
<dbReference type="OrthoDB" id="17089at2759"/>
<dbReference type="InParanoid" id="A0A1E7FSX3"/>
<dbReference type="KEGG" id="fcy:FRACYDRAFT_180463"/>
<dbReference type="EMBL" id="KV784354">
    <property type="protein sequence ID" value="OEU21282.1"/>
    <property type="molecule type" value="Genomic_DNA"/>
</dbReference>
<dbReference type="GO" id="GO:0005743">
    <property type="term" value="C:mitochondrial inner membrane"/>
    <property type="evidence" value="ECO:0007669"/>
    <property type="project" value="TreeGrafter"/>
</dbReference>
<gene>
    <name evidence="2" type="ORF">FRACYDRAFT_180463</name>
</gene>
<feature type="compositionally biased region" description="Basic residues" evidence="1">
    <location>
        <begin position="257"/>
        <end position="270"/>
    </location>
</feature>
<evidence type="ECO:0000313" key="2">
    <source>
        <dbReference type="EMBL" id="OEU21282.1"/>
    </source>
</evidence>
<accession>A0A1E7FSX3</accession>
<dbReference type="GO" id="GO:0033615">
    <property type="term" value="P:mitochondrial proton-transporting ATP synthase complex assembly"/>
    <property type="evidence" value="ECO:0007669"/>
    <property type="project" value="TreeGrafter"/>
</dbReference>
<dbReference type="Proteomes" id="UP000095751">
    <property type="component" value="Unassembled WGS sequence"/>
</dbReference>
<dbReference type="PANTHER" id="PTHR28106">
    <property type="entry name" value="MITOCHONDRIAL ATPASE COMPLEX SUBUNIT ATP10"/>
    <property type="match status" value="1"/>
</dbReference>
<evidence type="ECO:0000313" key="3">
    <source>
        <dbReference type="Proteomes" id="UP000095751"/>
    </source>
</evidence>
<protein>
    <submittedName>
        <fullName evidence="2">Uncharacterized protein</fullName>
    </submittedName>
</protein>
<keyword evidence="3" id="KW-1185">Reference proteome</keyword>
<reference evidence="2 3" key="1">
    <citation type="submission" date="2016-09" db="EMBL/GenBank/DDBJ databases">
        <title>Extensive genetic diversity and differential bi-allelic expression allows diatom success in the polar Southern Ocean.</title>
        <authorList>
            <consortium name="DOE Joint Genome Institute"/>
            <person name="Mock T."/>
            <person name="Otillar R.P."/>
            <person name="Strauss J."/>
            <person name="Dupont C."/>
            <person name="Frickenhaus S."/>
            <person name="Maumus F."/>
            <person name="Mcmullan M."/>
            <person name="Sanges R."/>
            <person name="Schmutz J."/>
            <person name="Toseland A."/>
            <person name="Valas R."/>
            <person name="Veluchamy A."/>
            <person name="Ward B.J."/>
            <person name="Allen A."/>
            <person name="Barry K."/>
            <person name="Falciatore A."/>
            <person name="Ferrante M."/>
            <person name="Fortunato A.E."/>
            <person name="Gloeckner G."/>
            <person name="Gruber A."/>
            <person name="Hipkin R."/>
            <person name="Janech M."/>
            <person name="Kroth P."/>
            <person name="Leese F."/>
            <person name="Lindquist E."/>
            <person name="Lyon B.R."/>
            <person name="Martin J."/>
            <person name="Mayer C."/>
            <person name="Parker M."/>
            <person name="Quesneville H."/>
            <person name="Raymond J."/>
            <person name="Uhlig C."/>
            <person name="Valentin K.U."/>
            <person name="Worden A.Z."/>
            <person name="Armbrust E.V."/>
            <person name="Bowler C."/>
            <person name="Green B."/>
            <person name="Moulton V."/>
            <person name="Van Oosterhout C."/>
            <person name="Grigoriev I."/>
        </authorList>
    </citation>
    <scope>NUCLEOTIDE SEQUENCE [LARGE SCALE GENOMIC DNA]</scope>
    <source>
        <strain evidence="2 3">CCMP1102</strain>
    </source>
</reference>
<feature type="region of interest" description="Disordered" evidence="1">
    <location>
        <begin position="247"/>
        <end position="270"/>
    </location>
</feature>
<proteinExistence type="predicted"/>
<name>A0A1E7FSX3_9STRA</name>
<dbReference type="AlphaFoldDB" id="A0A1E7FSX3"/>
<dbReference type="Pfam" id="PF05176">
    <property type="entry name" value="ATP-synt_10"/>
    <property type="match status" value="1"/>
</dbReference>
<evidence type="ECO:0000256" key="1">
    <source>
        <dbReference type="SAM" id="MobiDB-lite"/>
    </source>
</evidence>
<sequence length="270" mass="30537">MNVLPGNLIYKKYKLSGNTRKIPLELAHGYFWMLKDLKNTNQKPTLSNEQLIPVRDAQLFPTLKGLNTLDDSNTEVDLPLFFQEKAHQQQSRSGAGNITLVAIAFRDNGFKLMPTWTTPFEEAFQQKNDDSLASSSSSSSSSNTVQQFHVSITEGLFVYPLRGIVRRIMKNNTPISQQSKTLTYFGTKEVMEFRDVLRMHNIMTSYVFLLDDLGRVRFAGSGEASDDEVKRLIKFAKELIRESDPTFITTSSSGAGAKRRPTRKSAIKRQ</sequence>
<organism evidence="2 3">
    <name type="scientific">Fragilariopsis cylindrus CCMP1102</name>
    <dbReference type="NCBI Taxonomy" id="635003"/>
    <lineage>
        <taxon>Eukaryota</taxon>
        <taxon>Sar</taxon>
        <taxon>Stramenopiles</taxon>
        <taxon>Ochrophyta</taxon>
        <taxon>Bacillariophyta</taxon>
        <taxon>Bacillariophyceae</taxon>
        <taxon>Bacillariophycidae</taxon>
        <taxon>Bacillariales</taxon>
        <taxon>Bacillariaceae</taxon>
        <taxon>Fragilariopsis</taxon>
    </lineage>
</organism>